<evidence type="ECO:0000313" key="3">
    <source>
        <dbReference type="Proteomes" id="UP000587527"/>
    </source>
</evidence>
<dbReference type="InterPro" id="IPR011990">
    <property type="entry name" value="TPR-like_helical_dom_sf"/>
</dbReference>
<reference evidence="2 3" key="1">
    <citation type="submission" date="2020-08" db="EMBL/GenBank/DDBJ databases">
        <title>Sequencing the genomes of 1000 actinobacteria strains.</title>
        <authorList>
            <person name="Klenk H.-P."/>
        </authorList>
    </citation>
    <scope>NUCLEOTIDE SEQUENCE [LARGE SCALE GENOMIC DNA]</scope>
    <source>
        <strain evidence="2 3">DSM 45362</strain>
    </source>
</reference>
<dbReference type="AlphaFoldDB" id="A0A841BKP3"/>
<sequence length="447" mass="47754">MITVPTWTGREANALRKAHRMSVTDFSEHVGAARRTVVKWSTRGTQVTLRPDMQAAMDTVLSRASAEVAERFERLLAADTSGTKATVIADPKLVDTERTGLCTFDLEGDVRRRNLLPFAVTAMAQAMAAPSVISLLDAMVPTHEVDDATPWTVAELRQAVASAKVSYQACHYERVVSLLTPLLAAVSSAEARAGADDLREVRVLAAEAYHVTGSVLLKRGDPPLALLAAERSVRYARASGDPIAVAGSARVMAHALMSNKHSLRAIEVVESAAQALDRSSGLGTRDAAATYGALALMGAVGAARNEDRDTAHTLLGEASRAAARFGHDGNDRWTGFGPTNVLLHRVEVALSLGDAGTAIALARQVELDRVTLAERKVSLFTNVAQAYTQWGRYEQALSALHTADRIAPEEIRSRPAVRRTVTDLAARTRGHIRAEVDAFAAAAGMAL</sequence>
<proteinExistence type="predicted"/>
<organism evidence="2 3">
    <name type="scientific">Allocatelliglobosispora scoriae</name>
    <dbReference type="NCBI Taxonomy" id="643052"/>
    <lineage>
        <taxon>Bacteria</taxon>
        <taxon>Bacillati</taxon>
        <taxon>Actinomycetota</taxon>
        <taxon>Actinomycetes</taxon>
        <taxon>Micromonosporales</taxon>
        <taxon>Micromonosporaceae</taxon>
        <taxon>Allocatelliglobosispora</taxon>
    </lineage>
</organism>
<dbReference type="Proteomes" id="UP000587527">
    <property type="component" value="Unassembled WGS sequence"/>
</dbReference>
<dbReference type="SUPFAM" id="SSF48452">
    <property type="entry name" value="TPR-like"/>
    <property type="match status" value="1"/>
</dbReference>
<dbReference type="EMBL" id="JACHMN010000002">
    <property type="protein sequence ID" value="MBB5869667.1"/>
    <property type="molecule type" value="Genomic_DNA"/>
</dbReference>
<keyword evidence="1" id="KW-0802">TPR repeat</keyword>
<dbReference type="PROSITE" id="PS50005">
    <property type="entry name" value="TPR"/>
    <property type="match status" value="1"/>
</dbReference>
<evidence type="ECO:0000256" key="1">
    <source>
        <dbReference type="PROSITE-ProRule" id="PRU00339"/>
    </source>
</evidence>
<dbReference type="RefSeq" id="WP_184836443.1">
    <property type="nucleotide sequence ID" value="NZ_JACHMN010000002.1"/>
</dbReference>
<protein>
    <submittedName>
        <fullName evidence="2">Tetratricopeptide (TPR) repeat protein</fullName>
    </submittedName>
</protein>
<dbReference type="Gene3D" id="1.25.40.10">
    <property type="entry name" value="Tetratricopeptide repeat domain"/>
    <property type="match status" value="1"/>
</dbReference>
<name>A0A841BKP3_9ACTN</name>
<dbReference type="InterPro" id="IPR019734">
    <property type="entry name" value="TPR_rpt"/>
</dbReference>
<evidence type="ECO:0000313" key="2">
    <source>
        <dbReference type="EMBL" id="MBB5869667.1"/>
    </source>
</evidence>
<gene>
    <name evidence="2" type="ORF">F4553_003046</name>
</gene>
<accession>A0A841BKP3</accession>
<feature type="repeat" description="TPR" evidence="1">
    <location>
        <begin position="377"/>
        <end position="410"/>
    </location>
</feature>
<comment type="caution">
    <text evidence="2">The sequence shown here is derived from an EMBL/GenBank/DDBJ whole genome shotgun (WGS) entry which is preliminary data.</text>
</comment>
<keyword evidence="3" id="KW-1185">Reference proteome</keyword>